<feature type="repeat" description="PPR" evidence="2">
    <location>
        <begin position="220"/>
        <end position="254"/>
    </location>
</feature>
<sequence length="542" mass="60018">MEKFSVLNSLNCAIQIFEASGSPNVVAHNAMIRCFTQHGCEIKAFRSYNRTRILGISPNHYTFTLLLNACRALVCLSCCEEIHAQLLQCGFGSHVFVQNVLLSVYSHCAANLMLARRVFEEMLEKDVISWNSMISAYMNRSGDMVLARSFFDRMEARNTISWNSMLTGYIGVGDIVSARSIFDQRWDKDVVSWTAMISCNANAGDMKSSRKLFDMLPSKNVVSWNAIISGYAKNSQFDESLALFQSMLLDGKCLPDEATLVSVVSAITHWGSFEHGMWINLYIKKANLVRTTALGNALIDMFAKCGRIEGSKLVFNQMASRCIITWTTMISGLALNGESSEAVALFDRFCGEGETPDDVIFVAALSACAHGGLVDKGRKIFHRMASEYGIKPRMEHYGCLVDLLGRAGKFEEAVDFIRGMPVDPNVVIWATLLSCCGIHGSMEMLQSVMKEKMKDFEGSEPGYRVLVSNSSARTGGWDRVADIRDGMWKTGVEKVPGCSLIEVGGEVHEFMVEDAAHRMAGEIYDALDGLGSHMHWDGVGFH</sequence>
<dbReference type="PROSITE" id="PS51375">
    <property type="entry name" value="PPR"/>
    <property type="match status" value="3"/>
</dbReference>
<dbReference type="EMBL" id="JBBWWQ010000019">
    <property type="protein sequence ID" value="KAK8919244.1"/>
    <property type="molecule type" value="Genomic_DNA"/>
</dbReference>
<dbReference type="NCBIfam" id="TIGR00756">
    <property type="entry name" value="PPR"/>
    <property type="match status" value="3"/>
</dbReference>
<dbReference type="PANTHER" id="PTHR47926">
    <property type="entry name" value="PENTATRICOPEPTIDE REPEAT-CONTAINING PROTEIN"/>
    <property type="match status" value="1"/>
</dbReference>
<dbReference type="Pfam" id="PF13041">
    <property type="entry name" value="PPR_2"/>
    <property type="match status" value="2"/>
</dbReference>
<dbReference type="Pfam" id="PF20431">
    <property type="entry name" value="E_motif"/>
    <property type="match status" value="1"/>
</dbReference>
<accession>A0AAP0FW95</accession>
<dbReference type="InterPro" id="IPR002885">
    <property type="entry name" value="PPR_rpt"/>
</dbReference>
<gene>
    <name evidence="3" type="primary">PCMP-E27</name>
    <name evidence="3" type="ORF">KSP39_PZI021226</name>
</gene>
<reference evidence="3 4" key="1">
    <citation type="journal article" date="2022" name="Nat. Plants">
        <title>Genomes of leafy and leafless Platanthera orchids illuminate the evolution of mycoheterotrophy.</title>
        <authorList>
            <person name="Li M.H."/>
            <person name="Liu K.W."/>
            <person name="Li Z."/>
            <person name="Lu H.C."/>
            <person name="Ye Q.L."/>
            <person name="Zhang D."/>
            <person name="Wang J.Y."/>
            <person name="Li Y.F."/>
            <person name="Zhong Z.M."/>
            <person name="Liu X."/>
            <person name="Yu X."/>
            <person name="Liu D.K."/>
            <person name="Tu X.D."/>
            <person name="Liu B."/>
            <person name="Hao Y."/>
            <person name="Liao X.Y."/>
            <person name="Jiang Y.T."/>
            <person name="Sun W.H."/>
            <person name="Chen J."/>
            <person name="Chen Y.Q."/>
            <person name="Ai Y."/>
            <person name="Zhai J.W."/>
            <person name="Wu S.S."/>
            <person name="Zhou Z."/>
            <person name="Hsiao Y.Y."/>
            <person name="Wu W.L."/>
            <person name="Chen Y.Y."/>
            <person name="Lin Y.F."/>
            <person name="Hsu J.L."/>
            <person name="Li C.Y."/>
            <person name="Wang Z.W."/>
            <person name="Zhao X."/>
            <person name="Zhong W.Y."/>
            <person name="Ma X.K."/>
            <person name="Ma L."/>
            <person name="Huang J."/>
            <person name="Chen G.Z."/>
            <person name="Huang M.Z."/>
            <person name="Huang L."/>
            <person name="Peng D.H."/>
            <person name="Luo Y.B."/>
            <person name="Zou S.Q."/>
            <person name="Chen S.P."/>
            <person name="Lan S."/>
            <person name="Tsai W.C."/>
            <person name="Van de Peer Y."/>
            <person name="Liu Z.J."/>
        </authorList>
    </citation>
    <scope>NUCLEOTIDE SEQUENCE [LARGE SCALE GENOMIC DNA]</scope>
    <source>
        <strain evidence="3">Lor287</strain>
    </source>
</reference>
<dbReference type="InterPro" id="IPR046960">
    <property type="entry name" value="PPR_At4g14850-like_plant"/>
</dbReference>
<keyword evidence="1" id="KW-0677">Repeat</keyword>
<comment type="caution">
    <text evidence="3">The sequence shown here is derived from an EMBL/GenBank/DDBJ whole genome shotgun (WGS) entry which is preliminary data.</text>
</comment>
<protein>
    <submittedName>
        <fullName evidence="3">Pentatricopeptide repeat-containing protein</fullName>
    </submittedName>
</protein>
<keyword evidence="4" id="KW-1185">Reference proteome</keyword>
<dbReference type="FunFam" id="1.25.40.10:FF:000511">
    <property type="entry name" value="Pentatricopeptide repeat-containing protein"/>
    <property type="match status" value="1"/>
</dbReference>
<dbReference type="GO" id="GO:0009451">
    <property type="term" value="P:RNA modification"/>
    <property type="evidence" value="ECO:0007669"/>
    <property type="project" value="InterPro"/>
</dbReference>
<feature type="repeat" description="PPR" evidence="2">
    <location>
        <begin position="322"/>
        <end position="356"/>
    </location>
</feature>
<dbReference type="InterPro" id="IPR046848">
    <property type="entry name" value="E_motif"/>
</dbReference>
<dbReference type="AlphaFoldDB" id="A0AAP0FW95"/>
<organism evidence="3 4">
    <name type="scientific">Platanthera zijinensis</name>
    <dbReference type="NCBI Taxonomy" id="2320716"/>
    <lineage>
        <taxon>Eukaryota</taxon>
        <taxon>Viridiplantae</taxon>
        <taxon>Streptophyta</taxon>
        <taxon>Embryophyta</taxon>
        <taxon>Tracheophyta</taxon>
        <taxon>Spermatophyta</taxon>
        <taxon>Magnoliopsida</taxon>
        <taxon>Liliopsida</taxon>
        <taxon>Asparagales</taxon>
        <taxon>Orchidaceae</taxon>
        <taxon>Orchidoideae</taxon>
        <taxon>Orchideae</taxon>
        <taxon>Orchidinae</taxon>
        <taxon>Platanthera</taxon>
    </lineage>
</organism>
<proteinExistence type="predicted"/>
<evidence type="ECO:0000256" key="2">
    <source>
        <dbReference type="PROSITE-ProRule" id="PRU00708"/>
    </source>
</evidence>
<dbReference type="Pfam" id="PF01535">
    <property type="entry name" value="PPR"/>
    <property type="match status" value="6"/>
</dbReference>
<dbReference type="Proteomes" id="UP001418222">
    <property type="component" value="Unassembled WGS sequence"/>
</dbReference>
<dbReference type="InterPro" id="IPR011990">
    <property type="entry name" value="TPR-like_helical_dom_sf"/>
</dbReference>
<dbReference type="Gene3D" id="1.25.40.10">
    <property type="entry name" value="Tetratricopeptide repeat domain"/>
    <property type="match status" value="4"/>
</dbReference>
<evidence type="ECO:0000313" key="4">
    <source>
        <dbReference type="Proteomes" id="UP001418222"/>
    </source>
</evidence>
<feature type="repeat" description="PPR" evidence="2">
    <location>
        <begin position="126"/>
        <end position="161"/>
    </location>
</feature>
<evidence type="ECO:0000256" key="1">
    <source>
        <dbReference type="ARBA" id="ARBA00022737"/>
    </source>
</evidence>
<dbReference type="GO" id="GO:0003723">
    <property type="term" value="F:RNA binding"/>
    <property type="evidence" value="ECO:0007669"/>
    <property type="project" value="InterPro"/>
</dbReference>
<evidence type="ECO:0000313" key="3">
    <source>
        <dbReference type="EMBL" id="KAK8919244.1"/>
    </source>
</evidence>
<name>A0AAP0FW95_9ASPA</name>
<dbReference type="PANTHER" id="PTHR47926:SF531">
    <property type="entry name" value="TETRATRICOPEPTIDE REPEAT SUPERFAMILY PROTEIN"/>
    <property type="match status" value="1"/>
</dbReference>